<gene>
    <name evidence="2" type="ORF">FCALED_LOCUS13077</name>
</gene>
<dbReference type="Proteomes" id="UP000789570">
    <property type="component" value="Unassembled WGS sequence"/>
</dbReference>
<dbReference type="OrthoDB" id="408631at2759"/>
<reference evidence="2" key="1">
    <citation type="submission" date="2021-06" db="EMBL/GenBank/DDBJ databases">
        <authorList>
            <person name="Kallberg Y."/>
            <person name="Tangrot J."/>
            <person name="Rosling A."/>
        </authorList>
    </citation>
    <scope>NUCLEOTIDE SEQUENCE</scope>
    <source>
        <strain evidence="2">UK204</strain>
    </source>
</reference>
<comment type="caution">
    <text evidence="2">The sequence shown here is derived from an EMBL/GenBank/DDBJ whole genome shotgun (WGS) entry which is preliminary data.</text>
</comment>
<proteinExistence type="predicted"/>
<keyword evidence="3" id="KW-1185">Reference proteome</keyword>
<evidence type="ECO:0000313" key="2">
    <source>
        <dbReference type="EMBL" id="CAG8693228.1"/>
    </source>
</evidence>
<protein>
    <submittedName>
        <fullName evidence="2">10427_t:CDS:1</fullName>
    </submittedName>
</protein>
<feature type="non-terminal residue" evidence="2">
    <location>
        <position position="264"/>
    </location>
</feature>
<feature type="chain" id="PRO_5040205512" evidence="1">
    <location>
        <begin position="24"/>
        <end position="264"/>
    </location>
</feature>
<organism evidence="2 3">
    <name type="scientific">Funneliformis caledonium</name>
    <dbReference type="NCBI Taxonomy" id="1117310"/>
    <lineage>
        <taxon>Eukaryota</taxon>
        <taxon>Fungi</taxon>
        <taxon>Fungi incertae sedis</taxon>
        <taxon>Mucoromycota</taxon>
        <taxon>Glomeromycotina</taxon>
        <taxon>Glomeromycetes</taxon>
        <taxon>Glomerales</taxon>
        <taxon>Glomeraceae</taxon>
        <taxon>Funneliformis</taxon>
    </lineage>
</organism>
<dbReference type="AlphaFoldDB" id="A0A9N9ESC2"/>
<dbReference type="EMBL" id="CAJVPQ010007129">
    <property type="protein sequence ID" value="CAG8693228.1"/>
    <property type="molecule type" value="Genomic_DNA"/>
</dbReference>
<keyword evidence="1" id="KW-0732">Signal</keyword>
<accession>A0A9N9ESC2</accession>
<feature type="signal peptide" evidence="1">
    <location>
        <begin position="1"/>
        <end position="23"/>
    </location>
</feature>
<evidence type="ECO:0000256" key="1">
    <source>
        <dbReference type="SAM" id="SignalP"/>
    </source>
</evidence>
<sequence>GPPQPSWNLKLYLSIELLRSLFCSYSGTIEELQQSNRNEDIPSHVKIDKVIISHEYRINAQAYIERLVKPYEVAIDPIWKSPRNNGINGELIMNKDWNFNNEEGSWEKEKIVIFLHGGGYCCGNIDSSREILCEISKISGAQRYRDEAIYLSYRASNPEKYRLPAYETDFDNSHFKSQTEVTLEVFDEMFHAFQAFKYCEPAKVSINRTCNFISRVTREAILANPLPLRFSVLRISYDGEVRPLNESSINHILRWDQVGVYPGV</sequence>
<name>A0A9N9ESC2_9GLOM</name>
<evidence type="ECO:0000313" key="3">
    <source>
        <dbReference type="Proteomes" id="UP000789570"/>
    </source>
</evidence>